<dbReference type="InterPro" id="IPR012808">
    <property type="entry name" value="CHP02453"/>
</dbReference>
<organism evidence="1 2">
    <name type="scientific">Breznakiella homolactica</name>
    <dbReference type="NCBI Taxonomy" id="2798577"/>
    <lineage>
        <taxon>Bacteria</taxon>
        <taxon>Pseudomonadati</taxon>
        <taxon>Spirochaetota</taxon>
        <taxon>Spirochaetia</taxon>
        <taxon>Spirochaetales</taxon>
        <taxon>Breznakiellaceae</taxon>
        <taxon>Breznakiella</taxon>
    </lineage>
</organism>
<dbReference type="PANTHER" id="PTHR36452">
    <property type="entry name" value="CHROMOSOME 12, WHOLE GENOME SHOTGUN SEQUENCE"/>
    <property type="match status" value="1"/>
</dbReference>
<proteinExistence type="predicted"/>
<protein>
    <submittedName>
        <fullName evidence="1">DUF2461 domain-containing protein</fullName>
    </submittedName>
</protein>
<reference evidence="1" key="1">
    <citation type="submission" date="2021-01" db="EMBL/GenBank/DDBJ databases">
        <title>Description of Breznakiella homolactica.</title>
        <authorList>
            <person name="Song Y."/>
            <person name="Brune A."/>
        </authorList>
    </citation>
    <scope>NUCLEOTIDE SEQUENCE</scope>
    <source>
        <strain evidence="1">RmG30</strain>
    </source>
</reference>
<dbReference type="AlphaFoldDB" id="A0A7T8B9R5"/>
<dbReference type="EMBL" id="CP067089">
    <property type="protein sequence ID" value="QQO08762.1"/>
    <property type="molecule type" value="Genomic_DNA"/>
</dbReference>
<name>A0A7T8B9R5_9SPIR</name>
<dbReference type="PANTHER" id="PTHR36452:SF1">
    <property type="entry name" value="DUF2461 DOMAIN-CONTAINING PROTEIN"/>
    <property type="match status" value="1"/>
</dbReference>
<gene>
    <name evidence="1" type="ORF">JFL75_17815</name>
</gene>
<dbReference type="PIRSF" id="PIRSF028451">
    <property type="entry name" value="UCP028451"/>
    <property type="match status" value="1"/>
</dbReference>
<dbReference type="NCBIfam" id="TIGR02453">
    <property type="entry name" value="TIGR02453 family protein"/>
    <property type="match status" value="1"/>
</dbReference>
<sequence length="225" mass="26600">MALSQKTLEFLFQNRMEDSRDWFNEHRGEYREYVLEPLAQLVTDLTPGMLEIDPLFITEPKVDRCISRIHRDVRFSRDKSLYRENCWILFIRDKKLYNGLPAFYFEVNPANFIYGMGYYQASTASMQAIRKLIIAGTPAFKNAFEAYKTQDTFHIEGDRYKRSKYPDQPEELREWLDRKGLSFNASCADKKLLFSDSLSSFLLEGFRKLAPVYHFLFSAEDWKEG</sequence>
<evidence type="ECO:0000313" key="2">
    <source>
        <dbReference type="Proteomes" id="UP000595917"/>
    </source>
</evidence>
<keyword evidence="2" id="KW-1185">Reference proteome</keyword>
<evidence type="ECO:0000313" key="1">
    <source>
        <dbReference type="EMBL" id="QQO08762.1"/>
    </source>
</evidence>
<dbReference type="InterPro" id="IPR015996">
    <property type="entry name" value="UCP028451"/>
</dbReference>
<dbReference type="Proteomes" id="UP000595917">
    <property type="component" value="Chromosome"/>
</dbReference>
<dbReference type="RefSeq" id="WP_215626068.1">
    <property type="nucleotide sequence ID" value="NZ_CP067089.2"/>
</dbReference>
<dbReference type="Pfam" id="PF09365">
    <property type="entry name" value="DUF2461"/>
    <property type="match status" value="1"/>
</dbReference>
<accession>A0A7T8B9R5</accession>
<dbReference type="KEGG" id="bhc:JFL75_17815"/>